<sequence>MRLDGTGIFSSFVILMSWTWLIFEKPVERRRVRVVANGTKTQLIEKSSCNEEILQEKLANDLISLSKEACCEARLNNEEIYDYFWQPYPEDLKERLSWVIDLISNPRGLGWNWSASTIPKLTPEVQYILRGSVAKNSQVNNKPTEKKRFSARYEHLLSQI</sequence>
<evidence type="ECO:0000313" key="2">
    <source>
        <dbReference type="EMBL" id="RKF62074.1"/>
    </source>
</evidence>
<evidence type="ECO:0000256" key="1">
    <source>
        <dbReference type="SAM" id="Phobius"/>
    </source>
</evidence>
<protein>
    <submittedName>
        <fullName evidence="2">Uncharacterized protein</fullName>
    </submittedName>
</protein>
<dbReference type="OrthoDB" id="2796277at2759"/>
<dbReference type="EMBL" id="MCFK01003636">
    <property type="protein sequence ID" value="RKF62074.1"/>
    <property type="molecule type" value="Genomic_DNA"/>
</dbReference>
<comment type="caution">
    <text evidence="2">The sequence shown here is derived from an EMBL/GenBank/DDBJ whole genome shotgun (WGS) entry which is preliminary data.</text>
</comment>
<keyword evidence="1" id="KW-0472">Membrane</keyword>
<accession>A0A420HX77</accession>
<keyword evidence="3" id="KW-1185">Reference proteome</keyword>
<keyword evidence="1" id="KW-1133">Transmembrane helix</keyword>
<gene>
    <name evidence="2" type="ORF">OnM2_036052</name>
</gene>
<dbReference type="Proteomes" id="UP000286134">
    <property type="component" value="Unassembled WGS sequence"/>
</dbReference>
<evidence type="ECO:0000313" key="3">
    <source>
        <dbReference type="Proteomes" id="UP000286134"/>
    </source>
</evidence>
<name>A0A420HX77_9PEZI</name>
<dbReference type="STRING" id="212602.A0A420HX77"/>
<feature type="transmembrane region" description="Helical" evidence="1">
    <location>
        <begin position="6"/>
        <end position="23"/>
    </location>
</feature>
<keyword evidence="1" id="KW-0812">Transmembrane</keyword>
<organism evidence="2 3">
    <name type="scientific">Erysiphe neolycopersici</name>
    <dbReference type="NCBI Taxonomy" id="212602"/>
    <lineage>
        <taxon>Eukaryota</taxon>
        <taxon>Fungi</taxon>
        <taxon>Dikarya</taxon>
        <taxon>Ascomycota</taxon>
        <taxon>Pezizomycotina</taxon>
        <taxon>Leotiomycetes</taxon>
        <taxon>Erysiphales</taxon>
        <taxon>Erysiphaceae</taxon>
        <taxon>Erysiphe</taxon>
    </lineage>
</organism>
<dbReference type="AlphaFoldDB" id="A0A420HX77"/>
<reference evidence="2 3" key="1">
    <citation type="journal article" date="2018" name="BMC Genomics">
        <title>Comparative genome analyses reveal sequence features reflecting distinct modes of host-adaptation between dicot and monocot powdery mildew.</title>
        <authorList>
            <person name="Wu Y."/>
            <person name="Ma X."/>
            <person name="Pan Z."/>
            <person name="Kale S.D."/>
            <person name="Song Y."/>
            <person name="King H."/>
            <person name="Zhang Q."/>
            <person name="Presley C."/>
            <person name="Deng X."/>
            <person name="Wei C.I."/>
            <person name="Xiao S."/>
        </authorList>
    </citation>
    <scope>NUCLEOTIDE SEQUENCE [LARGE SCALE GENOMIC DNA]</scope>
    <source>
        <strain evidence="2">UMSG2</strain>
    </source>
</reference>
<proteinExistence type="predicted"/>